<evidence type="ECO:0000256" key="4">
    <source>
        <dbReference type="ARBA" id="ARBA00023157"/>
    </source>
</evidence>
<dbReference type="InterPro" id="IPR019819">
    <property type="entry name" value="Carboxylesterase_B_CS"/>
</dbReference>
<dbReference type="PROSITE" id="PS00122">
    <property type="entry name" value="CARBOXYLESTERASE_B_1"/>
    <property type="match status" value="1"/>
</dbReference>
<dbReference type="OMA" id="RPDYFMD"/>
<keyword evidence="2" id="KW-0719">Serine esterase</keyword>
<feature type="compositionally biased region" description="Polar residues" evidence="7">
    <location>
        <begin position="94"/>
        <end position="108"/>
    </location>
</feature>
<organism evidence="9 10">
    <name type="scientific">Hermetia illucens</name>
    <name type="common">Black soldier fly</name>
    <dbReference type="NCBI Taxonomy" id="343691"/>
    <lineage>
        <taxon>Eukaryota</taxon>
        <taxon>Metazoa</taxon>
        <taxon>Ecdysozoa</taxon>
        <taxon>Arthropoda</taxon>
        <taxon>Hexapoda</taxon>
        <taxon>Insecta</taxon>
        <taxon>Pterygota</taxon>
        <taxon>Neoptera</taxon>
        <taxon>Endopterygota</taxon>
        <taxon>Diptera</taxon>
        <taxon>Brachycera</taxon>
        <taxon>Stratiomyomorpha</taxon>
        <taxon>Stratiomyidae</taxon>
        <taxon>Hermetiinae</taxon>
        <taxon>Hermetia</taxon>
    </lineage>
</organism>
<evidence type="ECO:0000256" key="3">
    <source>
        <dbReference type="ARBA" id="ARBA00022801"/>
    </source>
</evidence>
<dbReference type="EMBL" id="LR899010">
    <property type="protein sequence ID" value="CAD7081839.1"/>
    <property type="molecule type" value="Genomic_DNA"/>
</dbReference>
<keyword evidence="5" id="KW-0325">Glycoprotein</keyword>
<evidence type="ECO:0000256" key="2">
    <source>
        <dbReference type="ARBA" id="ARBA00022487"/>
    </source>
</evidence>
<dbReference type="InterPro" id="IPR002018">
    <property type="entry name" value="CarbesteraseB"/>
</dbReference>
<evidence type="ECO:0000256" key="7">
    <source>
        <dbReference type="SAM" id="MobiDB-lite"/>
    </source>
</evidence>
<gene>
    <name evidence="9" type="ORF">HERILL_LOCUS4927</name>
</gene>
<feature type="region of interest" description="Disordered" evidence="7">
    <location>
        <begin position="71"/>
        <end position="108"/>
    </location>
</feature>
<dbReference type="InterPro" id="IPR029058">
    <property type="entry name" value="AB_hydrolase_fold"/>
</dbReference>
<evidence type="ECO:0000313" key="10">
    <source>
        <dbReference type="Proteomes" id="UP000594454"/>
    </source>
</evidence>
<dbReference type="OrthoDB" id="19653at2759"/>
<evidence type="ECO:0000256" key="1">
    <source>
        <dbReference type="ARBA" id="ARBA00005964"/>
    </source>
</evidence>
<dbReference type="EC" id="3.1.1.-" evidence="6"/>
<keyword evidence="10" id="KW-1185">Reference proteome</keyword>
<name>A0A7R8YTL7_HERIL</name>
<dbReference type="PROSITE" id="PS00941">
    <property type="entry name" value="CARBOXYLESTERASE_B_2"/>
    <property type="match status" value="1"/>
</dbReference>
<keyword evidence="4" id="KW-1015">Disulfide bond</keyword>
<dbReference type="InParanoid" id="A0A7R8YTL7"/>
<dbReference type="AlphaFoldDB" id="A0A7R8YTL7"/>
<evidence type="ECO:0000313" key="9">
    <source>
        <dbReference type="EMBL" id="CAD7081839.1"/>
    </source>
</evidence>
<accession>A0A7R8YTL7</accession>
<keyword evidence="6" id="KW-0732">Signal</keyword>
<dbReference type="InterPro" id="IPR050309">
    <property type="entry name" value="Type-B_Carboxylest/Lipase"/>
</dbReference>
<proteinExistence type="inferred from homology"/>
<dbReference type="GO" id="GO:0052689">
    <property type="term" value="F:carboxylic ester hydrolase activity"/>
    <property type="evidence" value="ECO:0007669"/>
    <property type="project" value="UniProtKB-KW"/>
</dbReference>
<feature type="chain" id="PRO_5031598873" description="Carboxylic ester hydrolase" evidence="6">
    <location>
        <begin position="18"/>
        <end position="681"/>
    </location>
</feature>
<dbReference type="Proteomes" id="UP000594454">
    <property type="component" value="Chromosome 2"/>
</dbReference>
<sequence>MWKHIVLTFVLVSGSLAVHNLEQIICGKDDCNSTAIQNGTEAKPLVEIINTQTLELQPLESQPEKDILIELPKESPGNHENVNNSQSSGGVNMKESSSNLQTDSDTKLGTTTQGIFEEMFIPAPTQEPTLDGETPVPPAEPPKVTLPNGGILVGTIMQSVIKKTLKAFRGIPYAKPPLGKLRFMPPEPAPGWVGEKLANEDAPPCPQSDPFQPNNIAFGNEDCLYLNVYTPENYTSNGSLPVMVFFHGGAFHFGSSNSDLYGPQRLLDYEVILVTSNYRLGPLGFLSTGTLDCPGNNGLKDQVQVLKWVGENIGAFGGSPDKVTIFGQSAGAASVTYHLISKKAEGFFQKAIIQSGTNFDCWSLVQNKTAIYRAKKLSNLLKCNSTFDWPKVLDCLRTKSAAEIVSTLPAFYSFGRDPIVAFGPVVEPEHEEAYLINSPRDIVAPHGLTVPIMIGVTAEEGVLKSGPILHNFAQLFKTKFRKVLPKFLYYDDRPKSIRKNITTIVERYYFNRSHTWTKENHHNLTNLFSDRLFYSGMDQYLRNRFGQKNTTLGHTFIYLFDHKGPITASVGYVSGPEYYGVVHGDELPYLFPMNATHVAPIDNDLRIKWALPRMWTHFASVGNPTPAGSHIRQWKPAKQLNFRYAHIGSKNTKDMTILRNERGFMGGRMKFWRTIQSRFLN</sequence>
<feature type="signal peptide" evidence="6">
    <location>
        <begin position="1"/>
        <end position="17"/>
    </location>
</feature>
<comment type="similarity">
    <text evidence="1 6">Belongs to the type-B carboxylesterase/lipase family.</text>
</comment>
<feature type="domain" description="Carboxylesterase type B" evidence="8">
    <location>
        <begin position="141"/>
        <end position="656"/>
    </location>
</feature>
<evidence type="ECO:0000256" key="6">
    <source>
        <dbReference type="RuleBase" id="RU361235"/>
    </source>
</evidence>
<evidence type="ECO:0000259" key="8">
    <source>
        <dbReference type="Pfam" id="PF00135"/>
    </source>
</evidence>
<dbReference type="Pfam" id="PF00135">
    <property type="entry name" value="COesterase"/>
    <property type="match status" value="1"/>
</dbReference>
<dbReference type="PANTHER" id="PTHR11559">
    <property type="entry name" value="CARBOXYLESTERASE"/>
    <property type="match status" value="1"/>
</dbReference>
<reference evidence="9 10" key="1">
    <citation type="submission" date="2020-11" db="EMBL/GenBank/DDBJ databases">
        <authorList>
            <person name="Wallbank WR R."/>
            <person name="Pardo Diaz C."/>
            <person name="Kozak K."/>
            <person name="Martin S."/>
            <person name="Jiggins C."/>
            <person name="Moest M."/>
            <person name="Warren A I."/>
            <person name="Generalovic N T."/>
            <person name="Byers J.R.P. K."/>
            <person name="Montejo-Kovacevich G."/>
            <person name="Yen C E."/>
        </authorList>
    </citation>
    <scope>NUCLEOTIDE SEQUENCE [LARGE SCALE GENOMIC DNA]</scope>
</reference>
<feature type="compositionally biased region" description="Low complexity" evidence="7">
    <location>
        <begin position="81"/>
        <end position="92"/>
    </location>
</feature>
<evidence type="ECO:0000256" key="5">
    <source>
        <dbReference type="ARBA" id="ARBA00023180"/>
    </source>
</evidence>
<protein>
    <recommendedName>
        <fullName evidence="6">Carboxylic ester hydrolase</fullName>
        <ecNumber evidence="6">3.1.1.-</ecNumber>
    </recommendedName>
</protein>
<dbReference type="Gene3D" id="3.40.50.1820">
    <property type="entry name" value="alpha/beta hydrolase"/>
    <property type="match status" value="1"/>
</dbReference>
<dbReference type="InterPro" id="IPR019826">
    <property type="entry name" value="Carboxylesterase_B_AS"/>
</dbReference>
<dbReference type="SUPFAM" id="SSF53474">
    <property type="entry name" value="alpha/beta-Hydrolases"/>
    <property type="match status" value="1"/>
</dbReference>
<keyword evidence="3 6" id="KW-0378">Hydrolase</keyword>